<protein>
    <recommendedName>
        <fullName evidence="4">Helix-destabilizing protein</fullName>
    </recommendedName>
</protein>
<accession>A0ABN8DEF3</accession>
<evidence type="ECO:0000256" key="1">
    <source>
        <dbReference type="SAM" id="MobiDB-lite"/>
    </source>
</evidence>
<comment type="caution">
    <text evidence="2">The sequence shown here is derived from an EMBL/GenBank/DDBJ whole genome shotgun (WGS) entry which is preliminary data.</text>
</comment>
<feature type="compositionally biased region" description="Gly residues" evidence="1">
    <location>
        <begin position="75"/>
        <end position="87"/>
    </location>
</feature>
<feature type="compositionally biased region" description="Polar residues" evidence="1">
    <location>
        <begin position="108"/>
        <end position="117"/>
    </location>
</feature>
<sequence length="129" mass="14473">MKNDGSWTAKPSGLKKGNLNAWRQMMFNARPEPEVDDIIVDTTTSGEIIGYLCTVADGYDSYWKRVAKPIDIPKMGGGQQQQQGGWGQPQLQQGNVFYTQRAQQQLGVSKQAQSQYNEPPMNFDDDIPF</sequence>
<reference evidence="2" key="1">
    <citation type="submission" date="2021-12" db="EMBL/GenBank/DDBJ databases">
        <authorList>
            <person name="Rodrigo-Torres L."/>
            <person name="Arahal R. D."/>
            <person name="Lucena T."/>
        </authorList>
    </citation>
    <scope>NUCLEOTIDE SEQUENCE</scope>
    <source>
        <strain evidence="2">CECT 8226</strain>
    </source>
</reference>
<evidence type="ECO:0008006" key="4">
    <source>
        <dbReference type="Google" id="ProtNLM"/>
    </source>
</evidence>
<organism evidence="2 3">
    <name type="scientific">Vibrio hippocampi</name>
    <dbReference type="NCBI Taxonomy" id="654686"/>
    <lineage>
        <taxon>Bacteria</taxon>
        <taxon>Pseudomonadati</taxon>
        <taxon>Pseudomonadota</taxon>
        <taxon>Gammaproteobacteria</taxon>
        <taxon>Vibrionales</taxon>
        <taxon>Vibrionaceae</taxon>
        <taxon>Vibrio</taxon>
    </lineage>
</organism>
<proteinExistence type="predicted"/>
<feature type="region of interest" description="Disordered" evidence="1">
    <location>
        <begin position="108"/>
        <end position="129"/>
    </location>
</feature>
<dbReference type="EMBL" id="CAKLCM010000002">
    <property type="protein sequence ID" value="CAH0525426.1"/>
    <property type="molecule type" value="Genomic_DNA"/>
</dbReference>
<feature type="region of interest" description="Disordered" evidence="1">
    <location>
        <begin position="74"/>
        <end position="94"/>
    </location>
</feature>
<evidence type="ECO:0000313" key="3">
    <source>
        <dbReference type="Proteomes" id="UP000838160"/>
    </source>
</evidence>
<keyword evidence="3" id="KW-1185">Reference proteome</keyword>
<evidence type="ECO:0000313" key="2">
    <source>
        <dbReference type="EMBL" id="CAH0525426.1"/>
    </source>
</evidence>
<name>A0ABN8DEF3_9VIBR</name>
<dbReference type="Proteomes" id="UP000838160">
    <property type="component" value="Unassembled WGS sequence"/>
</dbReference>
<gene>
    <name evidence="2" type="ORF">VHP8226_00969</name>
</gene>